<accession>M2Y630</accession>
<evidence type="ECO:0000313" key="4">
    <source>
        <dbReference type="Proteomes" id="UP000030680"/>
    </source>
</evidence>
<keyword evidence="2" id="KW-0472">Membrane</keyword>
<reference evidence="4" key="1">
    <citation type="journal article" date="2013" name="Science">
        <title>Gene transfer from bacteria and archaea facilitated evolution of an extremophilic eukaryote.</title>
        <authorList>
            <person name="Schonknecht G."/>
            <person name="Chen W.H."/>
            <person name="Ternes C.M."/>
            <person name="Barbier G.G."/>
            <person name="Shrestha R.P."/>
            <person name="Stanke M."/>
            <person name="Brautigam A."/>
            <person name="Baker B.J."/>
            <person name="Banfield J.F."/>
            <person name="Garavito R.M."/>
            <person name="Carr K."/>
            <person name="Wilkerson C."/>
            <person name="Rensing S.A."/>
            <person name="Gagneul D."/>
            <person name="Dickenson N.E."/>
            <person name="Oesterhelt C."/>
            <person name="Lercher M.J."/>
            <person name="Weber A.P."/>
        </authorList>
    </citation>
    <scope>NUCLEOTIDE SEQUENCE [LARGE SCALE GENOMIC DNA]</scope>
    <source>
        <strain evidence="4">074W</strain>
    </source>
</reference>
<name>M2Y630_GALSU</name>
<dbReference type="AlphaFoldDB" id="M2Y630"/>
<dbReference type="OrthoDB" id="10395128at2759"/>
<organism evidence="3 4">
    <name type="scientific">Galdieria sulphuraria</name>
    <name type="common">Red alga</name>
    <dbReference type="NCBI Taxonomy" id="130081"/>
    <lineage>
        <taxon>Eukaryota</taxon>
        <taxon>Rhodophyta</taxon>
        <taxon>Bangiophyceae</taxon>
        <taxon>Galdieriales</taxon>
        <taxon>Galdieriaceae</taxon>
        <taxon>Galdieria</taxon>
    </lineage>
</organism>
<keyword evidence="2" id="KW-1133">Transmembrane helix</keyword>
<protein>
    <submittedName>
        <fullName evidence="3">Uncharacterized protein</fullName>
    </submittedName>
</protein>
<evidence type="ECO:0000256" key="2">
    <source>
        <dbReference type="SAM" id="Phobius"/>
    </source>
</evidence>
<dbReference type="KEGG" id="gsl:Gasu_14110"/>
<feature type="transmembrane region" description="Helical" evidence="2">
    <location>
        <begin position="113"/>
        <end position="137"/>
    </location>
</feature>
<evidence type="ECO:0000313" key="3">
    <source>
        <dbReference type="EMBL" id="EME31453.1"/>
    </source>
</evidence>
<dbReference type="RefSeq" id="XP_005707973.1">
    <property type="nucleotide sequence ID" value="XM_005707916.1"/>
</dbReference>
<feature type="compositionally biased region" description="Basic and acidic residues" evidence="1">
    <location>
        <begin position="249"/>
        <end position="258"/>
    </location>
</feature>
<dbReference type="EMBL" id="KB454492">
    <property type="protein sequence ID" value="EME31453.1"/>
    <property type="molecule type" value="Genomic_DNA"/>
</dbReference>
<keyword evidence="4" id="KW-1185">Reference proteome</keyword>
<evidence type="ECO:0000256" key="1">
    <source>
        <dbReference type="SAM" id="MobiDB-lite"/>
    </source>
</evidence>
<keyword evidence="2" id="KW-0812">Transmembrane</keyword>
<dbReference type="Proteomes" id="UP000030680">
    <property type="component" value="Unassembled WGS sequence"/>
</dbReference>
<sequence length="258" mass="29403">MNMISCQKEINGKIHLECALHVTTVSTFPKDKLTLTERDMSPLCFLKTYLVFTIGQRKTAFRKCFLHVQKRKKKFGSIHNYHKDRTKYYFSCPFRNVTQMKLKSRGLFEQKRTLISVLACFLTGIYSAPFSLLLFGIPATTVGAPTNLVGLFSVIISAFIELLFGRNWTGTQIFVYFCFICCVLWDGYDDIKPDSTKESIEPMMGIERASESEENTDNEEILETLSSLHSWDEKFLKTMQSEGNGESIDISKGDDKGG</sequence>
<feature type="region of interest" description="Disordered" evidence="1">
    <location>
        <begin position="239"/>
        <end position="258"/>
    </location>
</feature>
<dbReference type="GeneID" id="17090095"/>
<gene>
    <name evidence="3" type="ORF">Gasu_14110</name>
</gene>
<dbReference type="Gramene" id="EME31453">
    <property type="protein sequence ID" value="EME31453"/>
    <property type="gene ID" value="Gasu_14110"/>
</dbReference>
<feature type="transmembrane region" description="Helical" evidence="2">
    <location>
        <begin position="143"/>
        <end position="164"/>
    </location>
</feature>
<proteinExistence type="predicted"/>